<dbReference type="RefSeq" id="WP_341843137.1">
    <property type="nucleotide sequence ID" value="NZ_CP149792.1"/>
</dbReference>
<sequence length="265" mass="29760">MNKKAAHPLHYAVRLWFIVICLGQSIFAYYILMQYYRNTALGDLEKWNNVNPHFYDKSDLTGNIIFGLHVALAAVITILGPLQLVPSLRARVPRFHRISGRVYIASAFLVSVAGIYLTWVRGAVGGPVMQVMISANAAIILICAYFAIRSAMERRFKVHQQWAVHLFLGMSGVWMFRVFLMLWLLIHRAPVGFDPKTFTGPFLTVLAVSVYIMPQAIAAWYFGVRGSGPAYQRTVFATFLTLVSLGMAVGSFAATMGMWMPRVME</sequence>
<accession>A0ABZ2ZB71</accession>
<protein>
    <submittedName>
        <fullName evidence="2">DUF2306 domain-containing protein</fullName>
    </submittedName>
</protein>
<feature type="transmembrane region" description="Helical" evidence="1">
    <location>
        <begin position="164"/>
        <end position="186"/>
    </location>
</feature>
<feature type="transmembrane region" description="Helical" evidence="1">
    <location>
        <begin position="64"/>
        <end position="82"/>
    </location>
</feature>
<keyword evidence="1" id="KW-0812">Transmembrane</keyword>
<evidence type="ECO:0000313" key="3">
    <source>
        <dbReference type="Proteomes" id="UP001449657"/>
    </source>
</evidence>
<keyword evidence="1" id="KW-0472">Membrane</keyword>
<dbReference type="Pfam" id="PF10067">
    <property type="entry name" value="DUF2306"/>
    <property type="match status" value="1"/>
</dbReference>
<feature type="transmembrane region" description="Helical" evidence="1">
    <location>
        <begin position="235"/>
        <end position="260"/>
    </location>
</feature>
<feature type="transmembrane region" description="Helical" evidence="1">
    <location>
        <begin position="198"/>
        <end position="223"/>
    </location>
</feature>
<feature type="transmembrane region" description="Helical" evidence="1">
    <location>
        <begin position="12"/>
        <end position="32"/>
    </location>
</feature>
<keyword evidence="1" id="KW-1133">Transmembrane helix</keyword>
<evidence type="ECO:0000313" key="2">
    <source>
        <dbReference type="EMBL" id="WZN48547.1"/>
    </source>
</evidence>
<name>A0ABZ2ZB71_9BACT</name>
<dbReference type="InterPro" id="IPR018750">
    <property type="entry name" value="DUF2306_membrane"/>
</dbReference>
<organism evidence="2 3">
    <name type="scientific">Chitinophaga caseinilytica</name>
    <dbReference type="NCBI Taxonomy" id="2267521"/>
    <lineage>
        <taxon>Bacteria</taxon>
        <taxon>Pseudomonadati</taxon>
        <taxon>Bacteroidota</taxon>
        <taxon>Chitinophagia</taxon>
        <taxon>Chitinophagales</taxon>
        <taxon>Chitinophagaceae</taxon>
        <taxon>Chitinophaga</taxon>
    </lineage>
</organism>
<dbReference type="EMBL" id="CP150096">
    <property type="protein sequence ID" value="WZN48547.1"/>
    <property type="molecule type" value="Genomic_DNA"/>
</dbReference>
<dbReference type="Proteomes" id="UP001449657">
    <property type="component" value="Chromosome"/>
</dbReference>
<evidence type="ECO:0000256" key="1">
    <source>
        <dbReference type="SAM" id="Phobius"/>
    </source>
</evidence>
<keyword evidence="3" id="KW-1185">Reference proteome</keyword>
<proteinExistence type="predicted"/>
<feature type="transmembrane region" description="Helical" evidence="1">
    <location>
        <begin position="102"/>
        <end position="119"/>
    </location>
</feature>
<gene>
    <name evidence="2" type="ORF">WJU22_10220</name>
</gene>
<reference evidence="2 3" key="1">
    <citation type="submission" date="2024-03" db="EMBL/GenBank/DDBJ databases">
        <title>Chitinophaga caseinilytica sp. nov., a casein hydrolysing bacterium isolated from forest soil.</title>
        <authorList>
            <person name="Lee D.S."/>
            <person name="Han D.M."/>
            <person name="Baek J.H."/>
            <person name="Choi D.G."/>
            <person name="Jeon J.H."/>
            <person name="Jeon C.O."/>
        </authorList>
    </citation>
    <scope>NUCLEOTIDE SEQUENCE [LARGE SCALE GENOMIC DNA]</scope>
    <source>
        <strain evidence="2 3">KACC 19118</strain>
    </source>
</reference>
<feature type="transmembrane region" description="Helical" evidence="1">
    <location>
        <begin position="131"/>
        <end position="152"/>
    </location>
</feature>